<reference evidence="1 2" key="1">
    <citation type="submission" date="2019-03" db="EMBL/GenBank/DDBJ databases">
        <title>New insights into Acidothiobacillus thiooxidans sulfur metabolism through coupled gene expression, solution geochemistry, microscopy and spectroscopy analyses.</title>
        <authorList>
            <person name="Camacho D."/>
            <person name="Frazao R."/>
            <person name="Fouillen A."/>
            <person name="Nanci A."/>
            <person name="Lang B.F."/>
            <person name="Apte S.C."/>
            <person name="Baron C."/>
            <person name="Warren L.A."/>
        </authorList>
    </citation>
    <scope>NUCLEOTIDE SEQUENCE [LARGE SCALE GENOMIC DNA]</scope>
    <source>
        <strain evidence="1 2">ATCC 19377</strain>
    </source>
</reference>
<gene>
    <name evidence="1" type="ORF">DLNHIDIE_03456</name>
</gene>
<sequence length="48" mass="5523">MEQEFEMIALVYKLEEAGYSFADASDEELRQAFMNDQDLRDLALPHAA</sequence>
<evidence type="ECO:0000313" key="1">
    <source>
        <dbReference type="EMBL" id="TQN49206.1"/>
    </source>
</evidence>
<dbReference type="RefSeq" id="WP_162502238.1">
    <property type="nucleotide sequence ID" value="NZ_SZUV01000008.1"/>
</dbReference>
<comment type="caution">
    <text evidence="1">The sequence shown here is derived from an EMBL/GenBank/DDBJ whole genome shotgun (WGS) entry which is preliminary data.</text>
</comment>
<name>A0A543PYQ2_ACITH</name>
<organism evidence="1 2">
    <name type="scientific">Acidithiobacillus thiooxidans ATCC 19377</name>
    <dbReference type="NCBI Taxonomy" id="637390"/>
    <lineage>
        <taxon>Bacteria</taxon>
        <taxon>Pseudomonadati</taxon>
        <taxon>Pseudomonadota</taxon>
        <taxon>Acidithiobacillia</taxon>
        <taxon>Acidithiobacillales</taxon>
        <taxon>Acidithiobacillaceae</taxon>
        <taxon>Acidithiobacillus</taxon>
    </lineage>
</organism>
<protein>
    <submittedName>
        <fullName evidence="1">Uncharacterized protein</fullName>
    </submittedName>
</protein>
<dbReference type="AlphaFoldDB" id="A0A543PYQ2"/>
<proteinExistence type="predicted"/>
<dbReference type="EMBL" id="SZUV01000008">
    <property type="protein sequence ID" value="TQN49206.1"/>
    <property type="molecule type" value="Genomic_DNA"/>
</dbReference>
<evidence type="ECO:0000313" key="2">
    <source>
        <dbReference type="Proteomes" id="UP000315403"/>
    </source>
</evidence>
<accession>A0A543PYQ2</accession>
<dbReference type="Proteomes" id="UP000315403">
    <property type="component" value="Unassembled WGS sequence"/>
</dbReference>